<evidence type="ECO:0000256" key="1">
    <source>
        <dbReference type="SAM" id="MobiDB-lite"/>
    </source>
</evidence>
<dbReference type="GO" id="GO:0016192">
    <property type="term" value="P:vesicle-mediated transport"/>
    <property type="evidence" value="ECO:0007669"/>
    <property type="project" value="UniProtKB-ARBA"/>
</dbReference>
<dbReference type="Pfam" id="PF23325">
    <property type="entry name" value="TPR_28"/>
    <property type="match status" value="1"/>
</dbReference>
<dbReference type="SMART" id="SM00222">
    <property type="entry name" value="Sec7"/>
    <property type="match status" value="1"/>
</dbReference>
<dbReference type="Proteomes" id="UP000887229">
    <property type="component" value="Unassembled WGS sequence"/>
</dbReference>
<dbReference type="Pfam" id="PF01369">
    <property type="entry name" value="Sec7"/>
    <property type="match status" value="1"/>
</dbReference>
<dbReference type="CDD" id="cd00171">
    <property type="entry name" value="Sec7"/>
    <property type="match status" value="1"/>
</dbReference>
<dbReference type="GO" id="GO:0032012">
    <property type="term" value="P:regulation of ARF protein signal transduction"/>
    <property type="evidence" value="ECO:0007669"/>
    <property type="project" value="InterPro"/>
</dbReference>
<sequence length="1611" mass="176930">MNRDARPVTAMETTPTRGVVPNAPRLDTPRMQYRSRPVSVAVDPVSLVISECISITSAIQKHARSQHSSVSAILGVNPNPIHLGPPSPILRGQDRESSSNAGTDDAHEHALGNRWGLRGQRGKSMQDNPMISGFGKLRHDIAGHKDIHSFDAPSLLAPFLHVIQAKGTAAPITILALGALRKFLAYGFLCPESPRFAHAMQSLSAAVTHCQFDISDAGQVEVVLLMILNLMEDMMSGPGGDILSDESVCDMMGRGLAICSQPRFSPVLRRTAEAAMVRMCQIIFEDVKHIEIETGPDAGVLNGSAGGDEVHVHMTNADAVPVSAAKVSTEGKEGSQPESQAPAAAPAIARTGRRGDVDKSDTGAETDSDAEHPKAENDSQSVDQTDGKESLDLKPYSLPSVKELFRVLVNFLDPHDRHHTDTMRVMAMRIIHVALEVAGPFIARHPALATIAEDQLCCYLFQLVRSDNMAILQEALMVSGTLLATCRPVLKLQQELFLSYLVACLHPNVEIPREPGINPSLYSGIPQTPKLVKPAPSKTAQPASGRSTPVPVKDRQKLGLEGGARKPDARQAMVEGIGVLSRMPTFMLELFVNYDCDPDRADMCEDMIGLLSRNALPDSATWSTTSVPPLCLDALLRYIQFIAERLEDEPLTEGFPDPAMLKEQRQKKQTIIRGTAKFNEKPMAGLGYLETQGVLTDARDPVEVAQFLKSTSRLSKAVLGEFLSKRGNEAYLNAFLDQFDFAGRRVDQALRLLLESFRLPGEAPLIERIVEAFSEKYIEAAHPPEVAGSEAVYILTYAIILLNTDQHNPNMKDKRMTLEAFARNLRGTNKGENFAPDFLEAIYQSIKTNEIILPDEHDNKDAFDYAWRELLLKTESAGPLQICETNIYDADMFAATWRPVVSTLSYVFMSATDDAVFARIVTGFDECARIAAKYGNTEALDRIVYCLSHISTLASDGHYNTTLNTEVQAGDGRVMVSELAVKLGRNFRAQLATLVLFRVVTDNEGLLRDSWEHIIRIWLNLFVNSLAEPFSSPDLPLFPIPPIPLQLPSQVIDRAVRSADTGFFSAFTSYISSYAADDPPEPSEEELESTLCTVDCIKSCGIDNVFNNIALLPAAQSKHLVEAVLEQLPENNQEEVVIAVKQEGMSSPVPSGAGTTSPPLKYDPTVAFLLEFATMLAVRNNDSVEAMGKLVFDTIQAILRNPVMWHPTTVSRATFYALKTLEATYDHDFANVPYLLHSIATLPAHILGKGADLALAGLAVCVDQPGPLRSEIMTSPDFWKLLHVLATQPKTAAMVFDILERGVSGNSHAILADNYEAAVGLLNEFASSARPLSIKEDSGARQPGELTQEQKDETAVSRGCKAISILQSMTARVPQLIEQSHLESSEAWAAYWLPVFQALTRQCTNPCREVRQLAFSSLQRSLLSPDLTRNESKEWTAIFDSVLFPLIHRLLKPEVFSTDRDGMAEMRVQAASLLCKVFLQYLVLLSEMGGMLDLWLKIVDIMDRLLNSGQGDSLEEAVRENLKNVVLFMVSSGYLVPPKQDQSEAVLWTETWKRIDRFFPELRSDLALENDDAPDALPKNGVEIATDEALPQQHSNSPPEQAPNGSEEAEE</sequence>
<feature type="compositionally biased region" description="Polar residues" evidence="1">
    <location>
        <begin position="538"/>
        <end position="547"/>
    </location>
</feature>
<dbReference type="GO" id="GO:0005794">
    <property type="term" value="C:Golgi apparatus"/>
    <property type="evidence" value="ECO:0007669"/>
    <property type="project" value="UniProtKB-ARBA"/>
</dbReference>
<gene>
    <name evidence="3" type="ORF">F5Z01DRAFT_662145</name>
</gene>
<reference evidence="3" key="1">
    <citation type="journal article" date="2021" name="IMA Fungus">
        <title>Genomic characterization of three marine fungi, including Emericellopsis atlantica sp. nov. with signatures of a generalist lifestyle and marine biomass degradation.</title>
        <authorList>
            <person name="Hagestad O.C."/>
            <person name="Hou L."/>
            <person name="Andersen J.H."/>
            <person name="Hansen E.H."/>
            <person name="Altermark B."/>
            <person name="Li C."/>
            <person name="Kuhnert E."/>
            <person name="Cox R.J."/>
            <person name="Crous P.W."/>
            <person name="Spatafora J.W."/>
            <person name="Lail K."/>
            <person name="Amirebrahimi M."/>
            <person name="Lipzen A."/>
            <person name="Pangilinan J."/>
            <person name="Andreopoulos W."/>
            <person name="Hayes R.D."/>
            <person name="Ng V."/>
            <person name="Grigoriev I.V."/>
            <person name="Jackson S.A."/>
            <person name="Sutton T.D.S."/>
            <person name="Dobson A.D.W."/>
            <person name="Rama T."/>
        </authorList>
    </citation>
    <scope>NUCLEOTIDE SEQUENCE</scope>
    <source>
        <strain evidence="3">TS7</strain>
    </source>
</reference>
<feature type="region of interest" description="Disordered" evidence="1">
    <location>
        <begin position="77"/>
        <end position="129"/>
    </location>
</feature>
<dbReference type="InterPro" id="IPR016024">
    <property type="entry name" value="ARM-type_fold"/>
</dbReference>
<feature type="region of interest" description="Disordered" evidence="1">
    <location>
        <begin position="532"/>
        <end position="564"/>
    </location>
</feature>
<feature type="region of interest" description="Disordered" evidence="1">
    <location>
        <begin position="324"/>
        <end position="393"/>
    </location>
</feature>
<dbReference type="RefSeq" id="XP_046115735.1">
    <property type="nucleotide sequence ID" value="XM_046263923.1"/>
</dbReference>
<feature type="compositionally biased region" description="Basic and acidic residues" evidence="1">
    <location>
        <begin position="353"/>
        <end position="362"/>
    </location>
</feature>
<evidence type="ECO:0000313" key="3">
    <source>
        <dbReference type="EMBL" id="KAG9251811.1"/>
    </source>
</evidence>
<dbReference type="InterPro" id="IPR000904">
    <property type="entry name" value="Sec7_dom"/>
</dbReference>
<dbReference type="PROSITE" id="PS50190">
    <property type="entry name" value="SEC7"/>
    <property type="match status" value="1"/>
</dbReference>
<feature type="compositionally biased region" description="Basic and acidic residues" evidence="1">
    <location>
        <begin position="552"/>
        <end position="564"/>
    </location>
</feature>
<dbReference type="SUPFAM" id="SSF48371">
    <property type="entry name" value="ARM repeat"/>
    <property type="match status" value="1"/>
</dbReference>
<dbReference type="GeneID" id="70294826"/>
<dbReference type="Gene3D" id="1.10.220.20">
    <property type="match status" value="1"/>
</dbReference>
<keyword evidence="4" id="KW-1185">Reference proteome</keyword>
<dbReference type="InterPro" id="IPR035999">
    <property type="entry name" value="Sec7_dom_sf"/>
</dbReference>
<dbReference type="InterPro" id="IPR023394">
    <property type="entry name" value="Sec7_C_sf"/>
</dbReference>
<dbReference type="EMBL" id="MU251265">
    <property type="protein sequence ID" value="KAG9251811.1"/>
    <property type="molecule type" value="Genomic_DNA"/>
</dbReference>
<proteinExistence type="predicted"/>
<name>A0A9P7ZHH7_9HYPO</name>
<protein>
    <submittedName>
        <fullName evidence="3">Sec7 domain-containing protein</fullName>
    </submittedName>
</protein>
<dbReference type="PANTHER" id="PTHR10663">
    <property type="entry name" value="GUANYL-NUCLEOTIDE EXCHANGE FACTOR"/>
    <property type="match status" value="1"/>
</dbReference>
<feature type="region of interest" description="Disordered" evidence="1">
    <location>
        <begin position="1"/>
        <end position="29"/>
    </location>
</feature>
<feature type="region of interest" description="Disordered" evidence="1">
    <location>
        <begin position="1570"/>
        <end position="1611"/>
    </location>
</feature>
<evidence type="ECO:0000313" key="4">
    <source>
        <dbReference type="Proteomes" id="UP000887229"/>
    </source>
</evidence>
<feature type="domain" description="SEC7" evidence="2">
    <location>
        <begin position="660"/>
        <end position="849"/>
    </location>
</feature>
<dbReference type="PANTHER" id="PTHR10663:SF388">
    <property type="entry name" value="GOLGI-SPECIFIC BREFELDIN A-RESISTANCE GUANINE NUCLEOTIDE EXCHANGE FACTOR 1"/>
    <property type="match status" value="1"/>
</dbReference>
<evidence type="ECO:0000259" key="2">
    <source>
        <dbReference type="PROSITE" id="PS50190"/>
    </source>
</evidence>
<dbReference type="Gene3D" id="1.10.1000.11">
    <property type="entry name" value="Arf Nucleotide-binding Site Opener,domain 2"/>
    <property type="match status" value="1"/>
</dbReference>
<dbReference type="InterPro" id="IPR056604">
    <property type="entry name" value="GBF1-like_TPR"/>
</dbReference>
<dbReference type="OrthoDB" id="10258608at2759"/>
<dbReference type="InterPro" id="IPR032691">
    <property type="entry name" value="Mon2/Sec7/BIG1-like_HUS"/>
</dbReference>
<dbReference type="SUPFAM" id="SSF48425">
    <property type="entry name" value="Sec7 domain"/>
    <property type="match status" value="1"/>
</dbReference>
<dbReference type="GO" id="GO:0005085">
    <property type="term" value="F:guanyl-nucleotide exchange factor activity"/>
    <property type="evidence" value="ECO:0007669"/>
    <property type="project" value="InterPro"/>
</dbReference>
<dbReference type="Pfam" id="PF12783">
    <property type="entry name" value="Sec7-like_HUS"/>
    <property type="match status" value="1"/>
</dbReference>
<organism evidence="3 4">
    <name type="scientific">Emericellopsis atlantica</name>
    <dbReference type="NCBI Taxonomy" id="2614577"/>
    <lineage>
        <taxon>Eukaryota</taxon>
        <taxon>Fungi</taxon>
        <taxon>Dikarya</taxon>
        <taxon>Ascomycota</taxon>
        <taxon>Pezizomycotina</taxon>
        <taxon>Sordariomycetes</taxon>
        <taxon>Hypocreomycetidae</taxon>
        <taxon>Hypocreales</taxon>
        <taxon>Bionectriaceae</taxon>
        <taxon>Emericellopsis</taxon>
    </lineage>
</organism>
<accession>A0A9P7ZHH7</accession>
<comment type="caution">
    <text evidence="3">The sequence shown here is derived from an EMBL/GenBank/DDBJ whole genome shotgun (WGS) entry which is preliminary data.</text>
</comment>